<dbReference type="EMBL" id="LAZR01027375">
    <property type="protein sequence ID" value="KKL65926.1"/>
    <property type="molecule type" value="Genomic_DNA"/>
</dbReference>
<feature type="non-terminal residue" evidence="1">
    <location>
        <position position="1"/>
    </location>
</feature>
<name>A0A0F9EI29_9ZZZZ</name>
<accession>A0A0F9EI29</accession>
<dbReference type="AlphaFoldDB" id="A0A0F9EI29"/>
<sequence length="43" mass="4535">GILAMGGARDSLAGIEHARARVCEYGAAERHERSGNHLSRDGS</sequence>
<organism evidence="1">
    <name type="scientific">marine sediment metagenome</name>
    <dbReference type="NCBI Taxonomy" id="412755"/>
    <lineage>
        <taxon>unclassified sequences</taxon>
        <taxon>metagenomes</taxon>
        <taxon>ecological metagenomes</taxon>
    </lineage>
</organism>
<protein>
    <submittedName>
        <fullName evidence="1">Uncharacterized protein</fullName>
    </submittedName>
</protein>
<reference evidence="1" key="1">
    <citation type="journal article" date="2015" name="Nature">
        <title>Complex archaea that bridge the gap between prokaryotes and eukaryotes.</title>
        <authorList>
            <person name="Spang A."/>
            <person name="Saw J.H."/>
            <person name="Jorgensen S.L."/>
            <person name="Zaremba-Niedzwiedzka K."/>
            <person name="Martijn J."/>
            <person name="Lind A.E."/>
            <person name="van Eijk R."/>
            <person name="Schleper C."/>
            <person name="Guy L."/>
            <person name="Ettema T.J."/>
        </authorList>
    </citation>
    <scope>NUCLEOTIDE SEQUENCE</scope>
</reference>
<comment type="caution">
    <text evidence="1">The sequence shown here is derived from an EMBL/GenBank/DDBJ whole genome shotgun (WGS) entry which is preliminary data.</text>
</comment>
<gene>
    <name evidence="1" type="ORF">LCGC14_2150130</name>
</gene>
<evidence type="ECO:0000313" key="1">
    <source>
        <dbReference type="EMBL" id="KKL65926.1"/>
    </source>
</evidence>
<proteinExistence type="predicted"/>